<reference evidence="2" key="1">
    <citation type="journal article" date="2016" name="Gigascience">
        <title>De novo construction of an expanded transcriptome assembly for the western tarnished plant bug, Lygus hesperus.</title>
        <authorList>
            <person name="Tassone E.E."/>
            <person name="Geib S.M."/>
            <person name="Hall B."/>
            <person name="Fabrick J.A."/>
            <person name="Brent C.S."/>
            <person name="Hull J.J."/>
        </authorList>
    </citation>
    <scope>NUCLEOTIDE SEQUENCE</scope>
</reference>
<feature type="non-terminal residue" evidence="2">
    <location>
        <position position="127"/>
    </location>
</feature>
<sequence>MEDRHGVEEEYRVDVAPPARRKHQRIPTISYIFRAALISGVQGNIGSHLVPGLQIRQYSRERAEQHRHLRRLRRQRQLQHDKDVSQVRQSYYSKLASISRKNSPIMNFMNFTSNDGTAINGNSSSSN</sequence>
<feature type="region of interest" description="Disordered" evidence="1">
    <location>
        <begin position="66"/>
        <end position="86"/>
    </location>
</feature>
<protein>
    <submittedName>
        <fullName evidence="2">Uncharacterized protein</fullName>
    </submittedName>
</protein>
<accession>A0A146L8J8</accession>
<dbReference type="AlphaFoldDB" id="A0A146L8J8"/>
<proteinExistence type="predicted"/>
<name>A0A146L8J8_LYGHE</name>
<evidence type="ECO:0000256" key="1">
    <source>
        <dbReference type="SAM" id="MobiDB-lite"/>
    </source>
</evidence>
<dbReference type="EMBL" id="GDHC01013885">
    <property type="protein sequence ID" value="JAQ04744.1"/>
    <property type="molecule type" value="Transcribed_RNA"/>
</dbReference>
<feature type="compositionally biased region" description="Basic residues" evidence="1">
    <location>
        <begin position="67"/>
        <end position="77"/>
    </location>
</feature>
<evidence type="ECO:0000313" key="2">
    <source>
        <dbReference type="EMBL" id="JAQ04744.1"/>
    </source>
</evidence>
<organism evidence="2">
    <name type="scientific">Lygus hesperus</name>
    <name type="common">Western plant bug</name>
    <dbReference type="NCBI Taxonomy" id="30085"/>
    <lineage>
        <taxon>Eukaryota</taxon>
        <taxon>Metazoa</taxon>
        <taxon>Ecdysozoa</taxon>
        <taxon>Arthropoda</taxon>
        <taxon>Hexapoda</taxon>
        <taxon>Insecta</taxon>
        <taxon>Pterygota</taxon>
        <taxon>Neoptera</taxon>
        <taxon>Paraneoptera</taxon>
        <taxon>Hemiptera</taxon>
        <taxon>Heteroptera</taxon>
        <taxon>Panheteroptera</taxon>
        <taxon>Cimicomorpha</taxon>
        <taxon>Miridae</taxon>
        <taxon>Mirini</taxon>
        <taxon>Lygus</taxon>
    </lineage>
</organism>
<gene>
    <name evidence="2" type="ORF">g.24813</name>
</gene>